<feature type="domain" description="Flagellar Assembly Protein A N-terminal region" evidence="1">
    <location>
        <begin position="8"/>
        <end position="171"/>
    </location>
</feature>
<dbReference type="PANTHER" id="PTHR38032:SF1">
    <property type="entry name" value="RNA-BINDING PROTEIN KHPB N-TERMINAL DOMAIN-CONTAINING PROTEIN"/>
    <property type="match status" value="1"/>
</dbReference>
<evidence type="ECO:0000259" key="1">
    <source>
        <dbReference type="Pfam" id="PF20250"/>
    </source>
</evidence>
<accession>A0A3R9DV27</accession>
<dbReference type="Proteomes" id="UP000279911">
    <property type="component" value="Unassembled WGS sequence"/>
</dbReference>
<sequence length="460" mass="50126">MDMGTEYKVVISKDRLSAELVLDLQQEGLSMTKSELVAVLKEEKVICGLKMDVLNQIAENPHSIQYPVVVAAGEPGKSGENAYLRNELDNKNFPDQKVFSFRSVVQIPSVRQGQLLATLIPAQNGIPGTDVLGNSIPVKPGRPLKVRAGNNVVFEAGKYYAACDGQVSITKSMIAVNPVFEVRGDLDLRTGNIDFVGNIVIKGNIPSGYEVKAGGDIWVDGLVEAASLHAEGNIVIKGGVAGALKGSLTAGGSVQANYLNQANVKASQDIIVKTSILHSKLTAGGNVDCKSGTIIGGMVSAGRDIQVKDLGNELFTKTELAVGWDPALEKAEIEMIKEIETAKANIKKLTEIEMKLAEIGRLAGKLTPEQQQLLGKQQTTRRKIESGLLEQMDELRLLHLEKQDRMNSCLFVYERVFPNTKVYFGKYALLTNQLYKNVKFLLDQSEISILPFVNSEKVHY</sequence>
<organism evidence="2 3">
    <name type="scientific">Mesobacillus subterraneus</name>
    <dbReference type="NCBI Taxonomy" id="285983"/>
    <lineage>
        <taxon>Bacteria</taxon>
        <taxon>Bacillati</taxon>
        <taxon>Bacillota</taxon>
        <taxon>Bacilli</taxon>
        <taxon>Bacillales</taxon>
        <taxon>Bacillaceae</taxon>
        <taxon>Mesobacillus</taxon>
    </lineage>
</organism>
<evidence type="ECO:0000313" key="3">
    <source>
        <dbReference type="Proteomes" id="UP000279911"/>
    </source>
</evidence>
<name>A0A3R9DV27_9BACI</name>
<dbReference type="PANTHER" id="PTHR38032">
    <property type="entry name" value="POLYMERASE-RELATED"/>
    <property type="match status" value="1"/>
</dbReference>
<reference evidence="3" key="1">
    <citation type="submission" date="2018-12" db="EMBL/GenBank/DDBJ databases">
        <title>Bacillus chawlae sp. nov., Bacillus glennii sp. nov., and Bacillus saganii sp. nov. Isolated from the Vehicle Assembly Building at Kennedy Space Center where the Viking Spacecraft were Assembled.</title>
        <authorList>
            <person name="Seuylemezian A."/>
            <person name="Vaishampayan P."/>
        </authorList>
    </citation>
    <scope>NUCLEOTIDE SEQUENCE [LARGE SCALE GENOMIC DNA]</scope>
    <source>
        <strain evidence="3">DSM 13966</strain>
    </source>
</reference>
<dbReference type="InterPro" id="IPR046865">
    <property type="entry name" value="FapA_b_solenoid"/>
</dbReference>
<dbReference type="Pfam" id="PF20250">
    <property type="entry name" value="FapA_N"/>
    <property type="match status" value="1"/>
</dbReference>
<gene>
    <name evidence="2" type="ORF">EJA10_05920</name>
</gene>
<dbReference type="InterPro" id="IPR005646">
    <property type="entry name" value="FapA"/>
</dbReference>
<dbReference type="AlphaFoldDB" id="A0A3R9DV27"/>
<dbReference type="Pfam" id="PF03961">
    <property type="entry name" value="FapA"/>
    <property type="match status" value="1"/>
</dbReference>
<dbReference type="InterPro" id="IPR046866">
    <property type="entry name" value="FapA_N"/>
</dbReference>
<proteinExistence type="predicted"/>
<dbReference type="EMBL" id="RSFW01000009">
    <property type="protein sequence ID" value="RSD27999.1"/>
    <property type="molecule type" value="Genomic_DNA"/>
</dbReference>
<comment type="caution">
    <text evidence="2">The sequence shown here is derived from an EMBL/GenBank/DDBJ whole genome shotgun (WGS) entry which is preliminary data.</text>
</comment>
<protein>
    <submittedName>
        <fullName evidence="2">DUF342 domain-containing protein</fullName>
    </submittedName>
</protein>
<evidence type="ECO:0000313" key="2">
    <source>
        <dbReference type="EMBL" id="RSD27999.1"/>
    </source>
</evidence>
<dbReference type="OrthoDB" id="9816426at2"/>